<evidence type="ECO:0000313" key="4">
    <source>
        <dbReference type="EMBL" id="TKC08620.1"/>
    </source>
</evidence>
<dbReference type="Pfam" id="PF13472">
    <property type="entry name" value="Lipase_GDSL_2"/>
    <property type="match status" value="1"/>
</dbReference>
<feature type="domain" description="SGNH hydrolase-type esterase" evidence="2">
    <location>
        <begin position="186"/>
        <end position="366"/>
    </location>
</feature>
<evidence type="ECO:0000259" key="3">
    <source>
        <dbReference type="Pfam" id="PF14607"/>
    </source>
</evidence>
<dbReference type="OrthoDB" id="5624617at2"/>
<dbReference type="InterPro" id="IPR051532">
    <property type="entry name" value="Ester_Hydrolysis_Enzymes"/>
</dbReference>
<dbReference type="CDD" id="cd01844">
    <property type="entry name" value="SGNH_hydrolase_like_6"/>
    <property type="match status" value="1"/>
</dbReference>
<dbReference type="Pfam" id="PF14607">
    <property type="entry name" value="GxDLY"/>
    <property type="match status" value="1"/>
</dbReference>
<sequence length="590" mass="66497">MIRRFLTIFSIIMLFVSGYSTAQRKEYKSWNPAKDTLNVIQGRSWESGFKSGYDRLPAAAEKNVRKAVWGLSENSSGLYMQFRTNAEEIVVKFKVTGGMAMPHMPATGVSGVDLYSKNIDGKWLWCAGRYSFGDTVSYRFVNLAGKDQHVDDREYRLYLPLYNTVKWMEISVPKEAKFKPLPVRKEKPIVVYGTSIAQGACASRPGMAWTSILGRKLDRSMVNLGFSGNGKLEPEVLDFVTQIDAKLFVLDCLPNLTGGIGDAMLNQKIVDAVRQIQKKRPGTPILMVEHDGYTDGEMQPLRKKDYEAVNRVLKSAIDSLIKSGVKGLYLLSKEEIGHDIESMVDGTHPNDLGMMRYAEAYEKKIKSIFNEPQGTVSTMIPVTQRRDASSYDWETRHQEVLDYGKANQPELVLVGNSILHYWGGEPASSRAKGKDAWTKYFAEGKAMNMGFGWDRIENVLWRIYHGELDEISPKKIILMIGTNNLDYNTDEEIVQGLKFLLDVIKVRKPAADVILMGILPRRKMEQRIAGLNKKIAAIAIGKRLKYADAGKLFLKPAKEIDESLFSDGLHPNAVGYEKLGNFINQQIKKY</sequence>
<feature type="domain" description="SGNH hydrolase-type esterase N-terminal" evidence="3">
    <location>
        <begin position="30"/>
        <end position="178"/>
    </location>
</feature>
<evidence type="ECO:0000259" key="2">
    <source>
        <dbReference type="Pfam" id="PF14606"/>
    </source>
</evidence>
<dbReference type="GO" id="GO:0016788">
    <property type="term" value="F:hydrolase activity, acting on ester bonds"/>
    <property type="evidence" value="ECO:0007669"/>
    <property type="project" value="UniProtKB-ARBA"/>
</dbReference>
<organism evidence="4 5">
    <name type="scientific">Pedobacter frigoris</name>
    <dbReference type="NCBI Taxonomy" id="2571272"/>
    <lineage>
        <taxon>Bacteria</taxon>
        <taxon>Pseudomonadati</taxon>
        <taxon>Bacteroidota</taxon>
        <taxon>Sphingobacteriia</taxon>
        <taxon>Sphingobacteriales</taxon>
        <taxon>Sphingobacteriaceae</taxon>
        <taxon>Pedobacter</taxon>
    </lineage>
</organism>
<dbReference type="Pfam" id="PF14606">
    <property type="entry name" value="Lipase_GDSL_3"/>
    <property type="match status" value="1"/>
</dbReference>
<dbReference type="InterPro" id="IPR036514">
    <property type="entry name" value="SGNH_hydro_sf"/>
</dbReference>
<evidence type="ECO:0000259" key="1">
    <source>
        <dbReference type="Pfam" id="PF13472"/>
    </source>
</evidence>
<protein>
    <submittedName>
        <fullName evidence="4">Acetylhydrolase</fullName>
    </submittedName>
</protein>
<dbReference type="RefSeq" id="WP_136834041.1">
    <property type="nucleotide sequence ID" value="NZ_SWBQ01000001.1"/>
</dbReference>
<dbReference type="SUPFAM" id="SSF52266">
    <property type="entry name" value="SGNH hydrolase"/>
    <property type="match status" value="2"/>
</dbReference>
<comment type="caution">
    <text evidence="4">The sequence shown here is derived from an EMBL/GenBank/DDBJ whole genome shotgun (WGS) entry which is preliminary data.</text>
</comment>
<dbReference type="InterPro" id="IPR032740">
    <property type="entry name" value="GxDLY"/>
</dbReference>
<reference evidence="4 5" key="1">
    <citation type="submission" date="2019-04" db="EMBL/GenBank/DDBJ databases">
        <title>Pedobacter sp. RP-3-15 sp. nov., isolated from Arctic soil.</title>
        <authorList>
            <person name="Dahal R.H."/>
            <person name="Kim D.-U."/>
        </authorList>
    </citation>
    <scope>NUCLEOTIDE SEQUENCE [LARGE SCALE GENOMIC DNA]</scope>
    <source>
        <strain evidence="4 5">RP-3-15</strain>
    </source>
</reference>
<dbReference type="Gene3D" id="3.40.50.1110">
    <property type="entry name" value="SGNH hydrolase"/>
    <property type="match status" value="2"/>
</dbReference>
<dbReference type="PANTHER" id="PTHR30383">
    <property type="entry name" value="THIOESTERASE 1/PROTEASE 1/LYSOPHOSPHOLIPASE L1"/>
    <property type="match status" value="1"/>
</dbReference>
<dbReference type="InterPro" id="IPR013830">
    <property type="entry name" value="SGNH_hydro"/>
</dbReference>
<dbReference type="AlphaFoldDB" id="A0A4U1CP66"/>
<dbReference type="Gene3D" id="2.60.120.260">
    <property type="entry name" value="Galactose-binding domain-like"/>
    <property type="match status" value="1"/>
</dbReference>
<dbReference type="Proteomes" id="UP000307244">
    <property type="component" value="Unassembled WGS sequence"/>
</dbReference>
<keyword evidence="5" id="KW-1185">Reference proteome</keyword>
<keyword evidence="4" id="KW-0378">Hydrolase</keyword>
<proteinExistence type="predicted"/>
<accession>A0A4U1CP66</accession>
<name>A0A4U1CP66_9SPHI</name>
<evidence type="ECO:0000313" key="5">
    <source>
        <dbReference type="Proteomes" id="UP000307244"/>
    </source>
</evidence>
<dbReference type="EMBL" id="SWBQ01000001">
    <property type="protein sequence ID" value="TKC08620.1"/>
    <property type="molecule type" value="Genomic_DNA"/>
</dbReference>
<feature type="domain" description="SGNH hydrolase-type esterase" evidence="1">
    <location>
        <begin position="414"/>
        <end position="577"/>
    </location>
</feature>
<gene>
    <name evidence="4" type="ORF">FA047_00530</name>
</gene>